<evidence type="ECO:0000256" key="2">
    <source>
        <dbReference type="ARBA" id="ARBA00022723"/>
    </source>
</evidence>
<evidence type="ECO:0000256" key="5">
    <source>
        <dbReference type="PIRNR" id="PIRNR000099"/>
    </source>
</evidence>
<dbReference type="EMBL" id="CP019646">
    <property type="protein sequence ID" value="AQQ71095.1"/>
    <property type="molecule type" value="Genomic_DNA"/>
</dbReference>
<protein>
    <submittedName>
        <fullName evidence="10">Histidinol dehydrogenase</fullName>
        <ecNumber evidence="10">1.1.1.23</ecNumber>
    </submittedName>
</protein>
<feature type="binding site" evidence="8">
    <location>
        <position position="270"/>
    </location>
    <ligand>
        <name>Zn(2+)</name>
        <dbReference type="ChEBI" id="CHEBI:29105"/>
    </ligand>
</feature>
<feature type="binding site" evidence="7">
    <location>
        <position position="270"/>
    </location>
    <ligand>
        <name>substrate</name>
    </ligand>
</feature>
<evidence type="ECO:0000256" key="4">
    <source>
        <dbReference type="ARBA" id="ARBA00023002"/>
    </source>
</evidence>
<feature type="binding site" evidence="7">
    <location>
        <position position="428"/>
    </location>
    <ligand>
        <name>substrate</name>
    </ligand>
</feature>
<dbReference type="InterPro" id="IPR012131">
    <property type="entry name" value="Hstdl_DH"/>
</dbReference>
<dbReference type="NCBIfam" id="TIGR00069">
    <property type="entry name" value="hisD"/>
    <property type="match status" value="1"/>
</dbReference>
<dbReference type="PANTHER" id="PTHR21256">
    <property type="entry name" value="HISTIDINOL DEHYDROGENASE HDH"/>
    <property type="match status" value="1"/>
</dbReference>
<dbReference type="InterPro" id="IPR016161">
    <property type="entry name" value="Ald_DH/histidinol_DH"/>
</dbReference>
<gene>
    <name evidence="10" type="primary">hisD</name>
    <name evidence="10" type="ORF">SMSP2_01459</name>
</gene>
<dbReference type="FunFam" id="3.40.50.1980:FF:000001">
    <property type="entry name" value="Histidinol dehydrogenase"/>
    <property type="match status" value="1"/>
</dbReference>
<evidence type="ECO:0000256" key="6">
    <source>
        <dbReference type="PIRSR" id="PIRSR000099-1"/>
    </source>
</evidence>
<reference evidence="11" key="1">
    <citation type="submission" date="2017-02" db="EMBL/GenBank/DDBJ databases">
        <title>Comparative genomics and description of representatives of a novel lineage of planctomycetes thriving in anoxic sediments.</title>
        <authorList>
            <person name="Spring S."/>
            <person name="Bunk B."/>
            <person name="Sproer C."/>
        </authorList>
    </citation>
    <scope>NUCLEOTIDE SEQUENCE [LARGE SCALE GENOMIC DNA]</scope>
    <source>
        <strain evidence="11">SM-Chi-D1</strain>
    </source>
</reference>
<dbReference type="GO" id="GO:0051287">
    <property type="term" value="F:NAD binding"/>
    <property type="evidence" value="ECO:0007669"/>
    <property type="project" value="InterPro"/>
</dbReference>
<evidence type="ECO:0000256" key="3">
    <source>
        <dbReference type="ARBA" id="ARBA00022833"/>
    </source>
</evidence>
<dbReference type="Gene3D" id="1.20.5.1300">
    <property type="match status" value="1"/>
</dbReference>
<feature type="binding site" evidence="7">
    <location>
        <position position="423"/>
    </location>
    <ligand>
        <name>substrate</name>
    </ligand>
</feature>
<dbReference type="Proteomes" id="UP000188181">
    <property type="component" value="Chromosome"/>
</dbReference>
<keyword evidence="3 8" id="KW-0862">Zinc</keyword>
<evidence type="ECO:0000313" key="11">
    <source>
        <dbReference type="Proteomes" id="UP000188181"/>
    </source>
</evidence>
<feature type="binding site" evidence="7">
    <location>
        <position position="335"/>
    </location>
    <ligand>
        <name>substrate</name>
    </ligand>
</feature>
<dbReference type="STRING" id="1851148.SMSP2_01459"/>
<keyword evidence="11" id="KW-1185">Reference proteome</keyword>
<evidence type="ECO:0000256" key="9">
    <source>
        <dbReference type="RuleBase" id="RU004175"/>
    </source>
</evidence>
<dbReference type="GO" id="GO:0005829">
    <property type="term" value="C:cytosol"/>
    <property type="evidence" value="ECO:0007669"/>
    <property type="project" value="TreeGrafter"/>
</dbReference>
<evidence type="ECO:0000313" key="10">
    <source>
        <dbReference type="EMBL" id="AQQ71095.1"/>
    </source>
</evidence>
<dbReference type="KEGG" id="pbas:SMSP2_01459"/>
<dbReference type="EC" id="1.1.1.23" evidence="10"/>
<accession>A0A1Q2MEG9</accession>
<feature type="binding site" evidence="7">
    <location>
        <position position="369"/>
    </location>
    <ligand>
        <name>substrate</name>
    </ligand>
</feature>
<dbReference type="Pfam" id="PF00815">
    <property type="entry name" value="Histidinol_dh"/>
    <property type="match status" value="1"/>
</dbReference>
<evidence type="ECO:0000256" key="1">
    <source>
        <dbReference type="ARBA" id="ARBA00010178"/>
    </source>
</evidence>
<dbReference type="SUPFAM" id="SSF53720">
    <property type="entry name" value="ALDH-like"/>
    <property type="match status" value="1"/>
</dbReference>
<feature type="binding site" evidence="8">
    <location>
        <position position="267"/>
    </location>
    <ligand>
        <name>Zn(2+)</name>
        <dbReference type="ChEBI" id="CHEBI:29105"/>
    </ligand>
</feature>
<keyword evidence="4 5" id="KW-0560">Oxidoreductase</keyword>
<evidence type="ECO:0000256" key="8">
    <source>
        <dbReference type="PIRSR" id="PIRSR000099-4"/>
    </source>
</evidence>
<feature type="active site" description="Proton acceptor" evidence="6">
    <location>
        <position position="335"/>
    </location>
</feature>
<dbReference type="OrthoDB" id="9805269at2"/>
<dbReference type="RefSeq" id="WP_146683308.1">
    <property type="nucleotide sequence ID" value="NZ_CP019646.1"/>
</dbReference>
<evidence type="ECO:0000256" key="7">
    <source>
        <dbReference type="PIRSR" id="PIRSR000099-3"/>
    </source>
</evidence>
<sequence length="438" mass="46993">MAIDLSDIVFSYADADFQARFDSLMSEHSMSAFLREKAGIAAGVRDIVAAVARRGDAAVAEFTAKFDGVEMTPQQFRVPEEELEKAYDELSPELLDNLRGAIGNVGEYQKAIFIGNRSEDSGRVGIRYRPLKRVGLCIPGASAPLPSTVIMTAVPAIVAGVEDIVVISPPRFNNSINPVILGLCHELGITEVYRIGGAQAVAALGWGTETIKPVDKIVGPGNDYVQLAKKEVFGLCDMDSFAGPSDVLIVADDSANAAWTAADMLSQAEHYPGAAILVTPSSGLAAKVQSELERQVGQLDRSKETLECLRTYSAVVVMKDMDAAVGFANHFAAEHLEVQCGVNSRAVAERIDNAGAIFIGDYSPVAVGDYWAGPSHTLPTRQSSRYFSAVTSNDFVKSSSIIEYSKEQLLADADRIAMLAMTEGLDAHAKSIKIRQQQ</sequence>
<feature type="binding site" evidence="7">
    <location>
        <position position="267"/>
    </location>
    <ligand>
        <name>substrate</name>
    </ligand>
</feature>
<organism evidence="10 11">
    <name type="scientific">Limihaloglobus sulfuriphilus</name>
    <dbReference type="NCBI Taxonomy" id="1851148"/>
    <lineage>
        <taxon>Bacteria</taxon>
        <taxon>Pseudomonadati</taxon>
        <taxon>Planctomycetota</taxon>
        <taxon>Phycisphaerae</taxon>
        <taxon>Sedimentisphaerales</taxon>
        <taxon>Sedimentisphaeraceae</taxon>
        <taxon>Limihaloglobus</taxon>
    </lineage>
</organism>
<name>A0A1Q2MEG9_9BACT</name>
<dbReference type="InterPro" id="IPR022695">
    <property type="entry name" value="Histidinol_DH_monofunct"/>
</dbReference>
<keyword evidence="2 8" id="KW-0479">Metal-binding</keyword>
<dbReference type="PIRSF" id="PIRSF000099">
    <property type="entry name" value="Histidinol_dh"/>
    <property type="match status" value="1"/>
</dbReference>
<dbReference type="GO" id="GO:0046872">
    <property type="term" value="F:metal ion binding"/>
    <property type="evidence" value="ECO:0007669"/>
    <property type="project" value="UniProtKB-KW"/>
</dbReference>
<dbReference type="Gene3D" id="3.40.50.1980">
    <property type="entry name" value="Nitrogenase molybdenum iron protein domain"/>
    <property type="match status" value="2"/>
</dbReference>
<feature type="binding site" evidence="7">
    <location>
        <position position="245"/>
    </location>
    <ligand>
        <name>substrate</name>
    </ligand>
</feature>
<dbReference type="PANTHER" id="PTHR21256:SF2">
    <property type="entry name" value="HISTIDINE BIOSYNTHESIS TRIFUNCTIONAL PROTEIN"/>
    <property type="match status" value="1"/>
</dbReference>
<dbReference type="GO" id="GO:0004399">
    <property type="term" value="F:histidinol dehydrogenase activity"/>
    <property type="evidence" value="ECO:0007669"/>
    <property type="project" value="UniProtKB-EC"/>
</dbReference>
<comment type="cofactor">
    <cofactor evidence="8">
        <name>Zn(2+)</name>
        <dbReference type="ChEBI" id="CHEBI:29105"/>
    </cofactor>
    <text evidence="8">Binds 1 zinc ion per subunit.</text>
</comment>
<feature type="binding site" evidence="8">
    <location>
        <position position="369"/>
    </location>
    <ligand>
        <name>Zn(2+)</name>
        <dbReference type="ChEBI" id="CHEBI:29105"/>
    </ligand>
</feature>
<feature type="binding site" evidence="8">
    <location>
        <position position="428"/>
    </location>
    <ligand>
        <name>Zn(2+)</name>
        <dbReference type="ChEBI" id="CHEBI:29105"/>
    </ligand>
</feature>
<dbReference type="AlphaFoldDB" id="A0A1Q2MEG9"/>
<dbReference type="CDD" id="cd06572">
    <property type="entry name" value="Histidinol_dh"/>
    <property type="match status" value="1"/>
</dbReference>
<proteinExistence type="inferred from homology"/>
<feature type="active site" description="Proton acceptor" evidence="6">
    <location>
        <position position="334"/>
    </location>
</feature>
<comment type="similarity">
    <text evidence="1 5 9">Belongs to the histidinol dehydrogenase family.</text>
</comment>
<dbReference type="PRINTS" id="PR00083">
    <property type="entry name" value="HOLDHDRGNASE"/>
</dbReference>
<dbReference type="GO" id="GO:0000105">
    <property type="term" value="P:L-histidine biosynthetic process"/>
    <property type="evidence" value="ECO:0007669"/>
    <property type="project" value="InterPro"/>
</dbReference>